<accession>A0A6A5RG07</accession>
<gene>
    <name evidence="2" type="ORF">M421DRAFT_7028</name>
</gene>
<feature type="region of interest" description="Disordered" evidence="1">
    <location>
        <begin position="54"/>
        <end position="137"/>
    </location>
</feature>
<dbReference type="EMBL" id="ML978977">
    <property type="protein sequence ID" value="KAF1926419.1"/>
    <property type="molecule type" value="Genomic_DNA"/>
</dbReference>
<feature type="compositionally biased region" description="Polar residues" evidence="1">
    <location>
        <begin position="86"/>
        <end position="95"/>
    </location>
</feature>
<dbReference type="RefSeq" id="XP_033446671.1">
    <property type="nucleotide sequence ID" value="XM_033596692.1"/>
</dbReference>
<feature type="region of interest" description="Disordered" evidence="1">
    <location>
        <begin position="1"/>
        <end position="27"/>
    </location>
</feature>
<proteinExistence type="predicted"/>
<evidence type="ECO:0000256" key="1">
    <source>
        <dbReference type="SAM" id="MobiDB-lite"/>
    </source>
</evidence>
<evidence type="ECO:0000313" key="2">
    <source>
        <dbReference type="EMBL" id="KAF1926419.1"/>
    </source>
</evidence>
<feature type="compositionally biased region" description="Gly residues" evidence="1">
    <location>
        <begin position="99"/>
        <end position="137"/>
    </location>
</feature>
<dbReference type="Proteomes" id="UP000800082">
    <property type="component" value="Unassembled WGS sequence"/>
</dbReference>
<feature type="compositionally biased region" description="Polar residues" evidence="1">
    <location>
        <begin position="66"/>
        <end position="75"/>
    </location>
</feature>
<evidence type="ECO:0000313" key="3">
    <source>
        <dbReference type="Proteomes" id="UP000800082"/>
    </source>
</evidence>
<reference evidence="2" key="1">
    <citation type="journal article" date="2020" name="Stud. Mycol.">
        <title>101 Dothideomycetes genomes: a test case for predicting lifestyles and emergence of pathogens.</title>
        <authorList>
            <person name="Haridas S."/>
            <person name="Albert R."/>
            <person name="Binder M."/>
            <person name="Bloem J."/>
            <person name="Labutti K."/>
            <person name="Salamov A."/>
            <person name="Andreopoulos B."/>
            <person name="Baker S."/>
            <person name="Barry K."/>
            <person name="Bills G."/>
            <person name="Bluhm B."/>
            <person name="Cannon C."/>
            <person name="Castanera R."/>
            <person name="Culley D."/>
            <person name="Daum C."/>
            <person name="Ezra D."/>
            <person name="Gonzalez J."/>
            <person name="Henrissat B."/>
            <person name="Kuo A."/>
            <person name="Liang C."/>
            <person name="Lipzen A."/>
            <person name="Lutzoni F."/>
            <person name="Magnuson J."/>
            <person name="Mondo S."/>
            <person name="Nolan M."/>
            <person name="Ohm R."/>
            <person name="Pangilinan J."/>
            <person name="Park H.-J."/>
            <person name="Ramirez L."/>
            <person name="Alfaro M."/>
            <person name="Sun H."/>
            <person name="Tritt A."/>
            <person name="Yoshinaga Y."/>
            <person name="Zwiers L.-H."/>
            <person name="Turgeon B."/>
            <person name="Goodwin S."/>
            <person name="Spatafora J."/>
            <person name="Crous P."/>
            <person name="Grigoriev I."/>
        </authorList>
    </citation>
    <scope>NUCLEOTIDE SEQUENCE</scope>
    <source>
        <strain evidence="2">CBS 183.55</strain>
    </source>
</reference>
<organism evidence="2 3">
    <name type="scientific">Didymella exigua CBS 183.55</name>
    <dbReference type="NCBI Taxonomy" id="1150837"/>
    <lineage>
        <taxon>Eukaryota</taxon>
        <taxon>Fungi</taxon>
        <taxon>Dikarya</taxon>
        <taxon>Ascomycota</taxon>
        <taxon>Pezizomycotina</taxon>
        <taxon>Dothideomycetes</taxon>
        <taxon>Pleosporomycetidae</taxon>
        <taxon>Pleosporales</taxon>
        <taxon>Pleosporineae</taxon>
        <taxon>Didymellaceae</taxon>
        <taxon>Didymella</taxon>
    </lineage>
</organism>
<name>A0A6A5RG07_9PLEO</name>
<dbReference type="GeneID" id="54354359"/>
<dbReference type="OrthoDB" id="10593593at2759"/>
<keyword evidence="3" id="KW-1185">Reference proteome</keyword>
<dbReference type="AlphaFoldDB" id="A0A6A5RG07"/>
<protein>
    <submittedName>
        <fullName evidence="2">Uncharacterized protein</fullName>
    </submittedName>
</protein>
<sequence length="137" mass="13702">MPATEARLRIPRPVKSGTASTKHGHEKHARLVPYPQPRHTEHPHTILAQQPIPLPHPVLNHRTMGCMSSTPTTGLGDNEPARFSGQPATGHTSSHGGAYAMGGPGAAAGTPYGGHGGSYGGDYGGGGGGDGGGGGGC</sequence>